<gene>
    <name evidence="1" type="ORF">DEO72_LG1g2748</name>
</gene>
<reference evidence="1 2" key="1">
    <citation type="submission" date="2019-04" db="EMBL/GenBank/DDBJ databases">
        <title>An improved genome assembly and genetic linkage map for asparagus bean, Vigna unguiculata ssp. sesquipedialis.</title>
        <authorList>
            <person name="Xia Q."/>
            <person name="Zhang R."/>
            <person name="Dong Y."/>
        </authorList>
    </citation>
    <scope>NUCLEOTIDE SEQUENCE [LARGE SCALE GENOMIC DNA]</scope>
    <source>
        <tissue evidence="1">Leaf</tissue>
    </source>
</reference>
<protein>
    <submittedName>
        <fullName evidence="1">Uncharacterized protein</fullName>
    </submittedName>
</protein>
<dbReference type="Proteomes" id="UP000501690">
    <property type="component" value="Linkage Group LG1"/>
</dbReference>
<evidence type="ECO:0000313" key="2">
    <source>
        <dbReference type="Proteomes" id="UP000501690"/>
    </source>
</evidence>
<organism evidence="1 2">
    <name type="scientific">Vigna unguiculata</name>
    <name type="common">Cowpea</name>
    <dbReference type="NCBI Taxonomy" id="3917"/>
    <lineage>
        <taxon>Eukaryota</taxon>
        <taxon>Viridiplantae</taxon>
        <taxon>Streptophyta</taxon>
        <taxon>Embryophyta</taxon>
        <taxon>Tracheophyta</taxon>
        <taxon>Spermatophyta</taxon>
        <taxon>Magnoliopsida</taxon>
        <taxon>eudicotyledons</taxon>
        <taxon>Gunneridae</taxon>
        <taxon>Pentapetalae</taxon>
        <taxon>rosids</taxon>
        <taxon>fabids</taxon>
        <taxon>Fabales</taxon>
        <taxon>Fabaceae</taxon>
        <taxon>Papilionoideae</taxon>
        <taxon>50 kb inversion clade</taxon>
        <taxon>NPAAA clade</taxon>
        <taxon>indigoferoid/millettioid clade</taxon>
        <taxon>Phaseoleae</taxon>
        <taxon>Vigna</taxon>
    </lineage>
</organism>
<name>A0A4D6KV06_VIGUN</name>
<evidence type="ECO:0000313" key="1">
    <source>
        <dbReference type="EMBL" id="QCD79109.1"/>
    </source>
</evidence>
<proteinExistence type="predicted"/>
<dbReference type="EMBL" id="CP039345">
    <property type="protein sequence ID" value="QCD79109.1"/>
    <property type="molecule type" value="Genomic_DNA"/>
</dbReference>
<dbReference type="AlphaFoldDB" id="A0A4D6KV06"/>
<keyword evidence="2" id="KW-1185">Reference proteome</keyword>
<accession>A0A4D6KV06</accession>
<sequence>MASSSSSHNRVKRVATKQRDPDIDGWINDPEARDNFGHSFCNPKIINHKYVELPFFKTHGFAFPAFLSFQSLKHFVQLKGTVYPDLVRVFYANLGCEEDILTSCVKGVNIVLTTNIWASIAGFWPGGLPTHRGLPGANRLDIYQSCLRDPIAQRDYNIFKAGVMKKDE</sequence>